<gene>
    <name evidence="2" type="ORF">EYH45_05545</name>
</gene>
<evidence type="ECO:0000313" key="3">
    <source>
        <dbReference type="Proteomes" id="UP000608579"/>
    </source>
</evidence>
<dbReference type="InterPro" id="IPR007050">
    <property type="entry name" value="HTH_bacterioopsin"/>
</dbReference>
<name>A0A832ZWA4_CALS0</name>
<accession>A0A832ZWA4</accession>
<sequence length="238" mass="26709">MGERVLEVSVLLDLKSLPHAEKECTALKLVRDGKGPLECLNPMSDSRHFIRLRNGHITVGVQTPSSCPFYKIYSSLHIHVVKCSVFSNHSITTIICTESSLDKFYSRLDELGVNYKLISVRRVSSNVLRRRKMTTNQMLTLFTAHSLGYFESPSKASIRDVAAILNKSPSTVSELIKKGIKNLIDIIKEKKDPRDLLNFSLGFPRPYFLMSTCLIVNGHHLLRCALHCAMTASHIVGL</sequence>
<evidence type="ECO:0000259" key="1">
    <source>
        <dbReference type="Pfam" id="PF04967"/>
    </source>
</evidence>
<proteinExistence type="predicted"/>
<organism evidence="2 3">
    <name type="scientific">Caldiarchaeum subterraneum</name>
    <dbReference type="NCBI Taxonomy" id="311458"/>
    <lineage>
        <taxon>Archaea</taxon>
        <taxon>Nitrososphaerota</taxon>
        <taxon>Candidatus Caldarchaeales</taxon>
        <taxon>Candidatus Caldarchaeaceae</taxon>
        <taxon>Candidatus Caldarchaeum</taxon>
    </lineage>
</organism>
<feature type="domain" description="HTH bat-type" evidence="1">
    <location>
        <begin position="134"/>
        <end position="184"/>
    </location>
</feature>
<dbReference type="AlphaFoldDB" id="A0A832ZWA4"/>
<dbReference type="Pfam" id="PF04967">
    <property type="entry name" value="HTH_10"/>
    <property type="match status" value="1"/>
</dbReference>
<dbReference type="Proteomes" id="UP000608579">
    <property type="component" value="Unassembled WGS sequence"/>
</dbReference>
<protein>
    <recommendedName>
        <fullName evidence="1">HTH bat-type domain-containing protein</fullName>
    </recommendedName>
</protein>
<reference evidence="2" key="1">
    <citation type="journal article" date="2020" name="ISME J.">
        <title>Gammaproteobacteria mediating utilization of methyl-, sulfur- and petroleum organic compounds in deep ocean hydrothermal plumes.</title>
        <authorList>
            <person name="Zhou Z."/>
            <person name="Liu Y."/>
            <person name="Pan J."/>
            <person name="Cron B.R."/>
            <person name="Toner B.M."/>
            <person name="Anantharaman K."/>
            <person name="Breier J.A."/>
            <person name="Dick G.J."/>
            <person name="Li M."/>
        </authorList>
    </citation>
    <scope>NUCLEOTIDE SEQUENCE</scope>
    <source>
        <strain evidence="2">SZUA-1515</strain>
    </source>
</reference>
<evidence type="ECO:0000313" key="2">
    <source>
        <dbReference type="EMBL" id="HIQ30011.1"/>
    </source>
</evidence>
<dbReference type="EMBL" id="DQVM01000108">
    <property type="protein sequence ID" value="HIQ30011.1"/>
    <property type="molecule type" value="Genomic_DNA"/>
</dbReference>
<comment type="caution">
    <text evidence="2">The sequence shown here is derived from an EMBL/GenBank/DDBJ whole genome shotgun (WGS) entry which is preliminary data.</text>
</comment>